<evidence type="ECO:0000313" key="3">
    <source>
        <dbReference type="Proteomes" id="UP001497516"/>
    </source>
</evidence>
<evidence type="ECO:0000256" key="1">
    <source>
        <dbReference type="SAM" id="MobiDB-lite"/>
    </source>
</evidence>
<dbReference type="EMBL" id="OZ034814">
    <property type="protein sequence ID" value="CAL1360039.1"/>
    <property type="molecule type" value="Genomic_DNA"/>
</dbReference>
<gene>
    <name evidence="2" type="ORF">LTRI10_LOCUS7499</name>
</gene>
<accession>A0AAV2CTX1</accession>
<dbReference type="AlphaFoldDB" id="A0AAV2CTX1"/>
<feature type="region of interest" description="Disordered" evidence="1">
    <location>
        <begin position="57"/>
        <end position="92"/>
    </location>
</feature>
<organism evidence="2 3">
    <name type="scientific">Linum trigynum</name>
    <dbReference type="NCBI Taxonomy" id="586398"/>
    <lineage>
        <taxon>Eukaryota</taxon>
        <taxon>Viridiplantae</taxon>
        <taxon>Streptophyta</taxon>
        <taxon>Embryophyta</taxon>
        <taxon>Tracheophyta</taxon>
        <taxon>Spermatophyta</taxon>
        <taxon>Magnoliopsida</taxon>
        <taxon>eudicotyledons</taxon>
        <taxon>Gunneridae</taxon>
        <taxon>Pentapetalae</taxon>
        <taxon>rosids</taxon>
        <taxon>fabids</taxon>
        <taxon>Malpighiales</taxon>
        <taxon>Linaceae</taxon>
        <taxon>Linum</taxon>
    </lineage>
</organism>
<feature type="region of interest" description="Disordered" evidence="1">
    <location>
        <begin position="110"/>
        <end position="148"/>
    </location>
</feature>
<dbReference type="Proteomes" id="UP001497516">
    <property type="component" value="Chromosome 10"/>
</dbReference>
<sequence length="148" mass="16455">MFEGLHNICIECGKYEHSTKACPLLQKEGPTPPPQETAPIEPQEKKAMYGEWMMVKSRNEKKQGSRTKGTQAAHEVDENNSRGNGSRFLVLEQEESPVVMETETLTLEEALEDQNTTIRAPTKSNKVPETLHMSNAGNRDSLASRAAT</sequence>
<name>A0AAV2CTX1_9ROSI</name>
<reference evidence="2 3" key="1">
    <citation type="submission" date="2024-04" db="EMBL/GenBank/DDBJ databases">
        <authorList>
            <person name="Fracassetti M."/>
        </authorList>
    </citation>
    <scope>NUCLEOTIDE SEQUENCE [LARGE SCALE GENOMIC DNA]</scope>
</reference>
<keyword evidence="3" id="KW-1185">Reference proteome</keyword>
<protein>
    <recommendedName>
        <fullName evidence="4">CCHC-type domain-containing protein</fullName>
    </recommendedName>
</protein>
<feature type="compositionally biased region" description="Polar residues" evidence="1">
    <location>
        <begin position="113"/>
        <end position="138"/>
    </location>
</feature>
<evidence type="ECO:0008006" key="4">
    <source>
        <dbReference type="Google" id="ProtNLM"/>
    </source>
</evidence>
<evidence type="ECO:0000313" key="2">
    <source>
        <dbReference type="EMBL" id="CAL1360039.1"/>
    </source>
</evidence>
<proteinExistence type="predicted"/>